<comment type="similarity">
    <text evidence="1">Belongs to the peptidase C48 family.</text>
</comment>
<keyword evidence="3" id="KW-0378">Hydrolase</keyword>
<dbReference type="Gene3D" id="3.40.395.10">
    <property type="entry name" value="Adenoviral Proteinase, Chain A"/>
    <property type="match status" value="1"/>
</dbReference>
<accession>A0AAV2G2K9</accession>
<sequence length="152" mass="18639">MQWFFPYCDGEHYIMICVNIKNTRFDVLDSLRYKDFEKTYKPMAERVFNYAINYMSVYCGNRQIPWEKFDWFNLGKITQPDKLSCGLYIIRWMRHWEGKYKTFMQSDWKRVDLINEDRECIMLDIILDKENLERDRIMKAATKYCAMKNQGK</sequence>
<evidence type="ECO:0000259" key="4">
    <source>
        <dbReference type="Pfam" id="PF02902"/>
    </source>
</evidence>
<dbReference type="EMBL" id="OZ034820">
    <property type="protein sequence ID" value="CAL1404005.1"/>
    <property type="molecule type" value="Genomic_DNA"/>
</dbReference>
<evidence type="ECO:0000313" key="6">
    <source>
        <dbReference type="Proteomes" id="UP001497516"/>
    </source>
</evidence>
<gene>
    <name evidence="5" type="ORF">LTRI10_LOCUS43894</name>
</gene>
<protein>
    <recommendedName>
        <fullName evidence="4">Ubiquitin-like protease family profile domain-containing protein</fullName>
    </recommendedName>
</protein>
<evidence type="ECO:0000313" key="5">
    <source>
        <dbReference type="EMBL" id="CAL1404005.1"/>
    </source>
</evidence>
<keyword evidence="2" id="KW-0645">Protease</keyword>
<dbReference type="Proteomes" id="UP001497516">
    <property type="component" value="Chromosome 7"/>
</dbReference>
<keyword evidence="6" id="KW-1185">Reference proteome</keyword>
<dbReference type="SUPFAM" id="SSF54001">
    <property type="entry name" value="Cysteine proteinases"/>
    <property type="match status" value="1"/>
</dbReference>
<dbReference type="InterPro" id="IPR038765">
    <property type="entry name" value="Papain-like_cys_pep_sf"/>
</dbReference>
<evidence type="ECO:0000256" key="3">
    <source>
        <dbReference type="ARBA" id="ARBA00022801"/>
    </source>
</evidence>
<organism evidence="5 6">
    <name type="scientific">Linum trigynum</name>
    <dbReference type="NCBI Taxonomy" id="586398"/>
    <lineage>
        <taxon>Eukaryota</taxon>
        <taxon>Viridiplantae</taxon>
        <taxon>Streptophyta</taxon>
        <taxon>Embryophyta</taxon>
        <taxon>Tracheophyta</taxon>
        <taxon>Spermatophyta</taxon>
        <taxon>Magnoliopsida</taxon>
        <taxon>eudicotyledons</taxon>
        <taxon>Gunneridae</taxon>
        <taxon>Pentapetalae</taxon>
        <taxon>rosids</taxon>
        <taxon>fabids</taxon>
        <taxon>Malpighiales</taxon>
        <taxon>Linaceae</taxon>
        <taxon>Linum</taxon>
    </lineage>
</organism>
<dbReference type="AlphaFoldDB" id="A0AAV2G2K9"/>
<name>A0AAV2G2K9_9ROSI</name>
<evidence type="ECO:0000256" key="2">
    <source>
        <dbReference type="ARBA" id="ARBA00022670"/>
    </source>
</evidence>
<evidence type="ECO:0000256" key="1">
    <source>
        <dbReference type="ARBA" id="ARBA00005234"/>
    </source>
</evidence>
<reference evidence="5 6" key="1">
    <citation type="submission" date="2024-04" db="EMBL/GenBank/DDBJ databases">
        <authorList>
            <person name="Fracassetti M."/>
        </authorList>
    </citation>
    <scope>NUCLEOTIDE SEQUENCE [LARGE SCALE GENOMIC DNA]</scope>
</reference>
<dbReference type="GO" id="GO:0006508">
    <property type="term" value="P:proteolysis"/>
    <property type="evidence" value="ECO:0007669"/>
    <property type="project" value="UniProtKB-KW"/>
</dbReference>
<dbReference type="InterPro" id="IPR003653">
    <property type="entry name" value="Peptidase_C48_C"/>
</dbReference>
<dbReference type="GO" id="GO:0008234">
    <property type="term" value="F:cysteine-type peptidase activity"/>
    <property type="evidence" value="ECO:0007669"/>
    <property type="project" value="InterPro"/>
</dbReference>
<proteinExistence type="inferred from homology"/>
<dbReference type="Pfam" id="PF02902">
    <property type="entry name" value="Peptidase_C48"/>
    <property type="match status" value="1"/>
</dbReference>
<feature type="domain" description="Ubiquitin-like protease family profile" evidence="4">
    <location>
        <begin position="4"/>
        <end position="112"/>
    </location>
</feature>